<evidence type="ECO:0000256" key="1">
    <source>
        <dbReference type="ARBA" id="ARBA00010515"/>
    </source>
</evidence>
<organism evidence="5 6">
    <name type="scientific">Marinicauda pacifica</name>
    <dbReference type="NCBI Taxonomy" id="1133559"/>
    <lineage>
        <taxon>Bacteria</taxon>
        <taxon>Pseudomonadati</taxon>
        <taxon>Pseudomonadota</taxon>
        <taxon>Alphaproteobacteria</taxon>
        <taxon>Maricaulales</taxon>
        <taxon>Maricaulaceae</taxon>
        <taxon>Marinicauda</taxon>
    </lineage>
</organism>
<dbReference type="InterPro" id="IPR033140">
    <property type="entry name" value="Lipase_GDXG_put_SER_AS"/>
</dbReference>
<comment type="similarity">
    <text evidence="1">Belongs to the 'GDXG' lipolytic enzyme family.</text>
</comment>
<comment type="caution">
    <text evidence="5">The sequence shown here is derived from an EMBL/GenBank/DDBJ whole genome shotgun (WGS) entry which is preliminary data.</text>
</comment>
<gene>
    <name evidence="5" type="ORF">E5162_12265</name>
</gene>
<keyword evidence="6" id="KW-1185">Reference proteome</keyword>
<evidence type="ECO:0000256" key="3">
    <source>
        <dbReference type="PROSITE-ProRule" id="PRU10038"/>
    </source>
</evidence>
<dbReference type="GO" id="GO:0016787">
    <property type="term" value="F:hydrolase activity"/>
    <property type="evidence" value="ECO:0007669"/>
    <property type="project" value="UniProtKB-KW"/>
</dbReference>
<feature type="domain" description="Alpha/beta hydrolase fold-3" evidence="4">
    <location>
        <begin position="81"/>
        <end position="277"/>
    </location>
</feature>
<keyword evidence="2 5" id="KW-0378">Hydrolase</keyword>
<feature type="active site" evidence="3">
    <location>
        <position position="154"/>
    </location>
</feature>
<dbReference type="InterPro" id="IPR050300">
    <property type="entry name" value="GDXG_lipolytic_enzyme"/>
</dbReference>
<sequence length="303" mass="32281">MPPDAPLDPALARLLSDRRVHLRPPSSRADLDEWRAMANRFLASATRPELPLVENRIIDGPGGALAIREYTPTRNLPRGTILFAHGGGFVFGGLDSHDALCRRLAIESGGRVAALDYRLAPDAPFPAALLDCLAALDWLCRERPGAPVALAGDSAGAQLALASALTGDHGLRGLALLYPLVDPSRGGASHATFGEGRMLTGEFLDWCWSAYRGDQAVDRDPRFDLRSADLSKLPPSLIVTAGHDPLRDEGLELIERMKAAGVTVAARHYPDMIHGFAALPGGAARAQDAVSAMASHLRDRLSG</sequence>
<dbReference type="OrthoDB" id="9806180at2"/>
<proteinExistence type="inferred from homology"/>
<dbReference type="RefSeq" id="WP_135945544.1">
    <property type="nucleotide sequence ID" value="NZ_BMEI01000003.1"/>
</dbReference>
<accession>A0A4S2H987</accession>
<evidence type="ECO:0000256" key="2">
    <source>
        <dbReference type="ARBA" id="ARBA00022801"/>
    </source>
</evidence>
<evidence type="ECO:0000313" key="5">
    <source>
        <dbReference type="EMBL" id="TGY92410.1"/>
    </source>
</evidence>
<reference evidence="5 6" key="1">
    <citation type="journal article" date="2013" name="Int. J. Syst. Evol. Microbiol.">
        <title>Marinicauda pacifica gen. nov., sp. nov., a prosthecate alphaproteobacterium of the family Hyphomonadaceae isolated from deep seawater.</title>
        <authorList>
            <person name="Zhang X.Y."/>
            <person name="Li G.W."/>
            <person name="Wang C.S."/>
            <person name="Zhang Y.J."/>
            <person name="Xu X.W."/>
            <person name="Li H."/>
            <person name="Liu A."/>
            <person name="Liu C."/>
            <person name="Xie B.B."/>
            <person name="Qin Q.L."/>
            <person name="Xu Z."/>
            <person name="Chen X.L."/>
            <person name="Zhou B.C."/>
            <person name="Zhang Y.Z."/>
        </authorList>
    </citation>
    <scope>NUCLEOTIDE SEQUENCE [LARGE SCALE GENOMIC DNA]</scope>
    <source>
        <strain evidence="5 6">P-1 km-3</strain>
    </source>
</reference>
<dbReference type="InterPro" id="IPR013094">
    <property type="entry name" value="AB_hydrolase_3"/>
</dbReference>
<evidence type="ECO:0000259" key="4">
    <source>
        <dbReference type="Pfam" id="PF07859"/>
    </source>
</evidence>
<dbReference type="InterPro" id="IPR029058">
    <property type="entry name" value="AB_hydrolase_fold"/>
</dbReference>
<evidence type="ECO:0000313" key="6">
    <source>
        <dbReference type="Proteomes" id="UP000305451"/>
    </source>
</evidence>
<dbReference type="SUPFAM" id="SSF53474">
    <property type="entry name" value="alpha/beta-Hydrolases"/>
    <property type="match status" value="1"/>
</dbReference>
<dbReference type="AlphaFoldDB" id="A0A4S2H987"/>
<dbReference type="Gene3D" id="3.40.50.1820">
    <property type="entry name" value="alpha/beta hydrolase"/>
    <property type="match status" value="1"/>
</dbReference>
<protein>
    <submittedName>
        <fullName evidence="5">Alpha/beta hydrolase</fullName>
    </submittedName>
</protein>
<dbReference type="EMBL" id="SRXV01000003">
    <property type="protein sequence ID" value="TGY92410.1"/>
    <property type="molecule type" value="Genomic_DNA"/>
</dbReference>
<name>A0A4S2H987_9PROT</name>
<dbReference type="PROSITE" id="PS01174">
    <property type="entry name" value="LIPASE_GDXG_SER"/>
    <property type="match status" value="1"/>
</dbReference>
<dbReference type="PANTHER" id="PTHR48081:SF8">
    <property type="entry name" value="ALPHA_BETA HYDROLASE FOLD-3 DOMAIN-CONTAINING PROTEIN-RELATED"/>
    <property type="match status" value="1"/>
</dbReference>
<dbReference type="Pfam" id="PF07859">
    <property type="entry name" value="Abhydrolase_3"/>
    <property type="match status" value="1"/>
</dbReference>
<dbReference type="PANTHER" id="PTHR48081">
    <property type="entry name" value="AB HYDROLASE SUPERFAMILY PROTEIN C4A8.06C"/>
    <property type="match status" value="1"/>
</dbReference>
<dbReference type="Proteomes" id="UP000305451">
    <property type="component" value="Unassembled WGS sequence"/>
</dbReference>